<evidence type="ECO:0000313" key="5">
    <source>
        <dbReference type="Proteomes" id="UP000036338"/>
    </source>
</evidence>
<name>A0A0J5WV83_BURCE</name>
<evidence type="ECO:0000259" key="3">
    <source>
        <dbReference type="Pfam" id="PF14331"/>
    </source>
</evidence>
<organism evidence="4 5">
    <name type="scientific">Burkholderia cepacia</name>
    <name type="common">Pseudomonas cepacia</name>
    <dbReference type="NCBI Taxonomy" id="292"/>
    <lineage>
        <taxon>Bacteria</taxon>
        <taxon>Pseudomonadati</taxon>
        <taxon>Pseudomonadota</taxon>
        <taxon>Betaproteobacteria</taxon>
        <taxon>Burkholderiales</taxon>
        <taxon>Burkholderiaceae</taxon>
        <taxon>Burkholderia</taxon>
        <taxon>Burkholderia cepacia complex</taxon>
    </lineage>
</organism>
<dbReference type="RefSeq" id="WP_048248200.1">
    <property type="nucleotide sequence ID" value="NZ_LDWR01000036.1"/>
</dbReference>
<feature type="domain" description="Type VI secretion system component TssM1 N-terminal" evidence="3">
    <location>
        <begin position="177"/>
        <end position="419"/>
    </location>
</feature>
<gene>
    <name evidence="4" type="ORF">VL15_20850</name>
</gene>
<feature type="transmembrane region" description="Helical" evidence="2">
    <location>
        <begin position="7"/>
        <end position="27"/>
    </location>
</feature>
<dbReference type="EMBL" id="LDWR01000036">
    <property type="protein sequence ID" value="KML54617.1"/>
    <property type="molecule type" value="Genomic_DNA"/>
</dbReference>
<dbReference type="Pfam" id="PF14331">
    <property type="entry name" value="IcmF-related_N"/>
    <property type="match status" value="1"/>
</dbReference>
<evidence type="ECO:0000256" key="1">
    <source>
        <dbReference type="SAM" id="Coils"/>
    </source>
</evidence>
<dbReference type="PANTHER" id="PTHR36153:SF1">
    <property type="entry name" value="TYPE VI SECRETION SYSTEM COMPONENT TSSM1"/>
    <property type="match status" value="1"/>
</dbReference>
<dbReference type="InterPro" id="IPR027417">
    <property type="entry name" value="P-loop_NTPase"/>
</dbReference>
<feature type="transmembrane region" description="Helical" evidence="2">
    <location>
        <begin position="414"/>
        <end position="435"/>
    </location>
</feature>
<comment type="caution">
    <text evidence="4">The sequence shown here is derived from an EMBL/GenBank/DDBJ whole genome shotgun (WGS) entry which is preliminary data.</text>
</comment>
<feature type="transmembrane region" description="Helical" evidence="2">
    <location>
        <begin position="33"/>
        <end position="52"/>
    </location>
</feature>
<dbReference type="PATRIC" id="fig|292.27.peg.4275"/>
<protein>
    <submittedName>
        <fullName evidence="4">Type VI secretion system protein ImpL</fullName>
    </submittedName>
</protein>
<dbReference type="InterPro" id="IPR053156">
    <property type="entry name" value="T6SS_TssM-like"/>
</dbReference>
<keyword evidence="2" id="KW-1133">Transmembrane helix</keyword>
<feature type="coiled-coil region" evidence="1">
    <location>
        <begin position="1165"/>
        <end position="1192"/>
    </location>
</feature>
<accession>A0A0J5WV83</accession>
<dbReference type="PANTHER" id="PTHR36153">
    <property type="entry name" value="INNER MEMBRANE PROTEIN-RELATED"/>
    <property type="match status" value="1"/>
</dbReference>
<sequence>MKTISILFLRIIALSAVAASSAMVALYFDWSLWYAPAIFFATLAGWLLYRFARRALRTARDRGQLARLTASEHLPVNRDTPEKRLAARWKSFVDSLKRIAPQLRGQPINVLPWYVMIGRQGAGKTTALARARVASPLRLVCHDAPPEPTADCDWWCFDDAIVLDLAGRYVEPDATDADLREWSAILDQLGHYRAREGLNGVVVAIDVQRLIDANHDALTLDGCVVRERLEQLIRLFDRCFPVYILVTKCDQIYGFDDWATQLAPAARNRAFGYHGDHDVNEFIAHAFDSIHTRLSALCTTLTAHGDLPPPRALLLPNELARLRPSLDVFVRAAFGPNVYQETPYLRGLLFASGRQMGGAHSLTLPDWLDATPRRNTDDAGLFLHDIFACVLPRDRHASRPVERASRWRLTTRRLGLTAWLMACVTAGLLMTASFVSNVQTVDLIRRTYPTHLRFTGEPERDAAALSKISHVVALVERHRSSWFMRWMSVTPVDKLETDLKRRYVARYRQTIEPVSDRLLYGQSDNARDRNASDSAIAADTAPRTAARIVNLVRYVNLVQAHLRGADREELNRMPAPTIVDMPGRTDDLSPLLAELIVSYIAWSAPGDDALAKRVAAAQAKLEDLAYDDRNWSWLLDMPDTERPPDVTLADFWSTGAAREAPLALREVRVPVALTAAHRPTIDAFLIEMAQAVANRPKFLSHRSAFDTWYRTQRIDAWRDFIARFPQGEQFLTTETQWRAVIDRIPGRRDPFSSLLTRVEREFETECDDALPPWLSFVRETSRMLMSVQGQSSDKGISAVLGSITRSGGKALRETLGGAPRQGQLTIKRDAALRTELAAYNRDVAGLANDSLAGPGSAYRLAVDFHGFGVDPSIESSAMHAAFDALSGVKRLASDQGIGGDAIWSVVGGPLHTVFRYIEQQAACALQSNWERDVLWPLKRASTGDEASNQLYGAQGAIWAFVDGPAKPFVRLGGMRASTVETLGYRLPFTDAFLPMLDDAITKRVAQQRRDAEQQARQQTVAELDERIASLSKQLDALDTQIVHIGIVAQPTGVNPDAQAKPFETVLTLQCAPLARTLTNYNFRVSEQIAWRRDQCGDATLQIKLDGVTLVRRYRGQLGIAHFVQDFRYGVRHFTPRDFPEAEARLADLGVRYVDVRYDFTGQDALLELAGRIEELEKMRRDETAQKQQLAIRPSSKACSAAAPEVSTVLPRRIGACWNSPVHTDSNSSISR</sequence>
<dbReference type="Proteomes" id="UP000036338">
    <property type="component" value="Unassembled WGS sequence"/>
</dbReference>
<dbReference type="SUPFAM" id="SSF52540">
    <property type="entry name" value="P-loop containing nucleoside triphosphate hydrolases"/>
    <property type="match status" value="1"/>
</dbReference>
<evidence type="ECO:0000313" key="4">
    <source>
        <dbReference type="EMBL" id="KML54617.1"/>
    </source>
</evidence>
<proteinExistence type="predicted"/>
<evidence type="ECO:0000256" key="2">
    <source>
        <dbReference type="SAM" id="Phobius"/>
    </source>
</evidence>
<dbReference type="AlphaFoldDB" id="A0A0J5WV83"/>
<keyword evidence="2" id="KW-0472">Membrane</keyword>
<keyword evidence="2" id="KW-0812">Transmembrane</keyword>
<dbReference type="InterPro" id="IPR025743">
    <property type="entry name" value="TssM1_N"/>
</dbReference>
<keyword evidence="1" id="KW-0175">Coiled coil</keyword>
<reference evidence="4 5" key="1">
    <citation type="submission" date="2015-05" db="EMBL/GenBank/DDBJ databases">
        <title>Draft genome of Burkholderia cepacia LK29.</title>
        <authorList>
            <person name="Chan X.Y."/>
        </authorList>
    </citation>
    <scope>NUCLEOTIDE SEQUENCE [LARGE SCALE GENOMIC DNA]</scope>
    <source>
        <strain evidence="4 5">LK29</strain>
    </source>
</reference>